<sequence length="195" mass="21730">MRRLFDVAVAGTALIVTGPVVLAAMAAIRLESPGHPIYRQRRVGRHGREFDVLKLRTMVHGAEGMGAGMAVSEGDPRITRVGAFLRRTSIDELPNLVNVLRGDMAIVGPRPTIPVQVAQYTERQRGRLAVRPGITGWAQVQGRASLPWSQRIELDLWYIEHRSWRLDVEILRRTVSVLFGGEGLYKGDRGGFDLR</sequence>
<feature type="domain" description="Bacterial sugar transferase" evidence="2">
    <location>
        <begin position="2"/>
        <end position="179"/>
    </location>
</feature>
<dbReference type="Pfam" id="PF02397">
    <property type="entry name" value="Bac_transf"/>
    <property type="match status" value="1"/>
</dbReference>
<dbReference type="Proteomes" id="UP001162834">
    <property type="component" value="Chromosome"/>
</dbReference>
<accession>A0A9E6XS29</accession>
<evidence type="ECO:0000313" key="3">
    <source>
        <dbReference type="EMBL" id="UGS33782.1"/>
    </source>
</evidence>
<dbReference type="PANTHER" id="PTHR30576">
    <property type="entry name" value="COLANIC BIOSYNTHESIS UDP-GLUCOSE LIPID CARRIER TRANSFERASE"/>
    <property type="match status" value="1"/>
</dbReference>
<comment type="similarity">
    <text evidence="1">Belongs to the bacterial sugar transferase family.</text>
</comment>
<gene>
    <name evidence="3" type="primary">epsL</name>
    <name evidence="3" type="ORF">DSM104329_00147</name>
</gene>
<organism evidence="3 4">
    <name type="scientific">Capillimicrobium parvum</name>
    <dbReference type="NCBI Taxonomy" id="2884022"/>
    <lineage>
        <taxon>Bacteria</taxon>
        <taxon>Bacillati</taxon>
        <taxon>Actinomycetota</taxon>
        <taxon>Thermoleophilia</taxon>
        <taxon>Solirubrobacterales</taxon>
        <taxon>Capillimicrobiaceae</taxon>
        <taxon>Capillimicrobium</taxon>
    </lineage>
</organism>
<proteinExistence type="inferred from homology"/>
<dbReference type="GO" id="GO:0016780">
    <property type="term" value="F:phosphotransferase activity, for other substituted phosphate groups"/>
    <property type="evidence" value="ECO:0007669"/>
    <property type="project" value="TreeGrafter"/>
</dbReference>
<evidence type="ECO:0000256" key="1">
    <source>
        <dbReference type="ARBA" id="ARBA00006464"/>
    </source>
</evidence>
<evidence type="ECO:0000313" key="4">
    <source>
        <dbReference type="Proteomes" id="UP001162834"/>
    </source>
</evidence>
<evidence type="ECO:0000259" key="2">
    <source>
        <dbReference type="Pfam" id="PF02397"/>
    </source>
</evidence>
<dbReference type="EMBL" id="CP087164">
    <property type="protein sequence ID" value="UGS33782.1"/>
    <property type="molecule type" value="Genomic_DNA"/>
</dbReference>
<reference evidence="3" key="1">
    <citation type="journal article" date="2022" name="Int. J. Syst. Evol. Microbiol.">
        <title>Pseudomonas aegrilactucae sp. nov. and Pseudomonas morbosilactucae sp. nov., pathogens causing bacterial rot of lettuce in Japan.</title>
        <authorList>
            <person name="Sawada H."/>
            <person name="Fujikawa T."/>
            <person name="Satou M."/>
        </authorList>
    </citation>
    <scope>NUCLEOTIDE SEQUENCE</scope>
    <source>
        <strain evidence="3">0166_1</strain>
    </source>
</reference>
<keyword evidence="4" id="KW-1185">Reference proteome</keyword>
<dbReference type="PANTHER" id="PTHR30576:SF10">
    <property type="entry name" value="SLL5057 PROTEIN"/>
    <property type="match status" value="1"/>
</dbReference>
<keyword evidence="3" id="KW-0808">Transferase</keyword>
<dbReference type="EC" id="2.-.-.-" evidence="3"/>
<dbReference type="AlphaFoldDB" id="A0A9E6XS29"/>
<dbReference type="KEGG" id="sbae:DSM104329_00147"/>
<dbReference type="RefSeq" id="WP_259313475.1">
    <property type="nucleotide sequence ID" value="NZ_CP087164.1"/>
</dbReference>
<protein>
    <submittedName>
        <fullName evidence="3">Sugar transferase EpsL</fullName>
        <ecNumber evidence="3">2.-.-.-</ecNumber>
    </submittedName>
</protein>
<name>A0A9E6XS29_9ACTN</name>
<dbReference type="InterPro" id="IPR003362">
    <property type="entry name" value="Bact_transf"/>
</dbReference>